<accession>A0ABU5ZFT6</accession>
<dbReference type="Proteomes" id="UP001310386">
    <property type="component" value="Unassembled WGS sequence"/>
</dbReference>
<dbReference type="RefSeq" id="WP_371753172.1">
    <property type="nucleotide sequence ID" value="NZ_JAYJLD010000005.1"/>
</dbReference>
<protein>
    <submittedName>
        <fullName evidence="1">Uncharacterized protein</fullName>
    </submittedName>
</protein>
<reference evidence="1" key="1">
    <citation type="submission" date="2023-12" db="EMBL/GenBank/DDBJ databases">
        <title>Fervidustalea candida gen. nov., sp. nov., a novel member of the family Paenibacillaceae isolated from a geothermal area.</title>
        <authorList>
            <person name="Li W.-J."/>
            <person name="Jiao J.-Y."/>
            <person name="Chen Y."/>
        </authorList>
    </citation>
    <scope>NUCLEOTIDE SEQUENCE</scope>
    <source>
        <strain evidence="1">SYSU GA230002</strain>
    </source>
</reference>
<evidence type="ECO:0000313" key="2">
    <source>
        <dbReference type="Proteomes" id="UP001310386"/>
    </source>
</evidence>
<gene>
    <name evidence="1" type="ORF">VF724_05215</name>
</gene>
<comment type="caution">
    <text evidence="1">The sequence shown here is derived from an EMBL/GenBank/DDBJ whole genome shotgun (WGS) entry which is preliminary data.</text>
</comment>
<proteinExistence type="predicted"/>
<organism evidence="1 2">
    <name type="scientific">Ferviditalea candida</name>
    <dbReference type="NCBI Taxonomy" id="3108399"/>
    <lineage>
        <taxon>Bacteria</taxon>
        <taxon>Bacillati</taxon>
        <taxon>Bacillota</taxon>
        <taxon>Bacilli</taxon>
        <taxon>Bacillales</taxon>
        <taxon>Paenibacillaceae</taxon>
        <taxon>Ferviditalea</taxon>
    </lineage>
</organism>
<keyword evidence="2" id="KW-1185">Reference proteome</keyword>
<dbReference type="EMBL" id="JAYJLD010000005">
    <property type="protein sequence ID" value="MEB3101058.1"/>
    <property type="molecule type" value="Genomic_DNA"/>
</dbReference>
<name>A0ABU5ZFT6_9BACL</name>
<sequence length="176" mass="19812">MSIHALDMLQIRFTAPTSAEAVWTVSAPSRRIISRHYRTAWEYFPKLLRIYRTLSANNRDPSRWKYHDIRLPLIPPSPETSAQGELISCRLGPLAREYTYLAEYGLMAANLLYLPLIRSVPFTGAGEFPVASADNESLFSGISGWTPHTNSDAKDIEPGEAFPGFSTYTLYMNGEH</sequence>
<evidence type="ECO:0000313" key="1">
    <source>
        <dbReference type="EMBL" id="MEB3101058.1"/>
    </source>
</evidence>